<feature type="transmembrane region" description="Helical" evidence="1">
    <location>
        <begin position="201"/>
        <end position="225"/>
    </location>
</feature>
<dbReference type="AlphaFoldDB" id="D6YTS5"/>
<feature type="transmembrane region" description="Helical" evidence="1">
    <location>
        <begin position="231"/>
        <end position="252"/>
    </location>
</feature>
<dbReference type="EC" id="1.14.19.3" evidence="3"/>
<dbReference type="PANTHER" id="PTHR19353:SF19">
    <property type="entry name" value="DELTA(5) FATTY ACID DESATURASE C-RELATED"/>
    <property type="match status" value="1"/>
</dbReference>
<dbReference type="InterPro" id="IPR005804">
    <property type="entry name" value="FA_desaturase_dom"/>
</dbReference>
<dbReference type="PIRSF" id="PIRSF015921">
    <property type="entry name" value="FA_sphinglp_des"/>
    <property type="match status" value="1"/>
</dbReference>
<dbReference type="InterPro" id="IPR012171">
    <property type="entry name" value="Fatty_acid_desaturase"/>
</dbReference>
<evidence type="ECO:0000259" key="2">
    <source>
        <dbReference type="Pfam" id="PF00487"/>
    </source>
</evidence>
<evidence type="ECO:0000313" key="4">
    <source>
        <dbReference type="Proteomes" id="UP000001505"/>
    </source>
</evidence>
<dbReference type="Proteomes" id="UP000001505">
    <property type="component" value="Chromosome"/>
</dbReference>
<sequence>MTTLMKKVQFKGKSKDNFLAEVRRRVEESFSKTGQSGHANLVLHLKGLLLFCSAAFFWSSLMAGWLPSIPRPFLWMVFGINQGLLAMNVGHDALHGSYSSSQRINRWLGYFSYDLVGLSSLVWKFTHNQGHHIYTNIAGHDPDINKPGLLRLSPHDPLYSAHRFQHWYIWLLYSLVGLNWVLISDYLFVWEMRKKTSLKELIFFFFFKAVNFSLVILFPLFFSQMTWQQVLIGYLCMQCAGGLTVSIIFQLAHVVENVEFPLPDENGVLQENWGAHEMRTTSNFAAKSLLVTHLFGGLNFQIEHHLMPNISHIHYFKLSPIVKKTAEEFGLPYHEQASFFAAIISHTRLLKKFGTPLFLVFIFF</sequence>
<keyword evidence="1" id="KW-0812">Transmembrane</keyword>
<proteinExistence type="predicted"/>
<dbReference type="CDD" id="cd03506">
    <property type="entry name" value="Delta6-FADS-like"/>
    <property type="match status" value="1"/>
</dbReference>
<reference evidence="3 4" key="1">
    <citation type="journal article" date="2010" name="PLoS ONE">
        <title>The Waddlia genome: a window into chlamydial biology.</title>
        <authorList>
            <person name="Bertelli C."/>
            <person name="Collyn F."/>
            <person name="Croxatto A."/>
            <person name="Ruckert C."/>
            <person name="Polkinghorne A."/>
            <person name="Kebbi-Beghdadi C."/>
            <person name="Goesmann A."/>
            <person name="Vaughan L."/>
            <person name="Greub G."/>
        </authorList>
    </citation>
    <scope>NUCLEOTIDE SEQUENCE [LARGE SCALE GENOMIC DNA]</scope>
    <source>
        <strain evidence="4">ATCC VR-1470 / WSU 86-1044</strain>
    </source>
</reference>
<keyword evidence="3" id="KW-0560">Oxidoreductase</keyword>
<dbReference type="GO" id="GO:0008610">
    <property type="term" value="P:lipid biosynthetic process"/>
    <property type="evidence" value="ECO:0007669"/>
    <property type="project" value="UniProtKB-ARBA"/>
</dbReference>
<dbReference type="eggNOG" id="COG3239">
    <property type="taxonomic scope" value="Bacteria"/>
</dbReference>
<evidence type="ECO:0000256" key="1">
    <source>
        <dbReference type="SAM" id="Phobius"/>
    </source>
</evidence>
<dbReference type="PANTHER" id="PTHR19353">
    <property type="entry name" value="FATTY ACID DESATURASE 2"/>
    <property type="match status" value="1"/>
</dbReference>
<name>D6YTS5_WADCW</name>
<feature type="transmembrane region" description="Helical" evidence="1">
    <location>
        <begin position="167"/>
        <end position="189"/>
    </location>
</feature>
<evidence type="ECO:0000313" key="3">
    <source>
        <dbReference type="EMBL" id="ADI37536.1"/>
    </source>
</evidence>
<dbReference type="EMBL" id="CP001928">
    <property type="protein sequence ID" value="ADI37536.1"/>
    <property type="molecule type" value="Genomic_DNA"/>
</dbReference>
<keyword evidence="1" id="KW-1133">Transmembrane helix</keyword>
<dbReference type="GO" id="GO:0016213">
    <property type="term" value="F:acyl-CoA 6-desaturase activity"/>
    <property type="evidence" value="ECO:0007669"/>
    <property type="project" value="UniProtKB-EC"/>
</dbReference>
<accession>D6YTS5</accession>
<dbReference type="RefSeq" id="WP_013181264.1">
    <property type="nucleotide sequence ID" value="NZ_LVEB01000005.1"/>
</dbReference>
<dbReference type="GO" id="GO:0016020">
    <property type="term" value="C:membrane"/>
    <property type="evidence" value="ECO:0007669"/>
    <property type="project" value="TreeGrafter"/>
</dbReference>
<dbReference type="Pfam" id="PF00487">
    <property type="entry name" value="FA_desaturase"/>
    <property type="match status" value="1"/>
</dbReference>
<dbReference type="KEGG" id="wch:wcw_0161"/>
<gene>
    <name evidence="3" type="ordered locus">wcw_0161</name>
</gene>
<feature type="domain" description="Fatty acid desaturase" evidence="2">
    <location>
        <begin position="73"/>
        <end position="336"/>
    </location>
</feature>
<keyword evidence="1" id="KW-0472">Membrane</keyword>
<dbReference type="OrthoDB" id="9792534at2"/>
<organism evidence="3 4">
    <name type="scientific">Waddlia chondrophila (strain ATCC VR-1470 / WSU 86-1044)</name>
    <dbReference type="NCBI Taxonomy" id="716544"/>
    <lineage>
        <taxon>Bacteria</taxon>
        <taxon>Pseudomonadati</taxon>
        <taxon>Chlamydiota</taxon>
        <taxon>Chlamydiia</taxon>
        <taxon>Parachlamydiales</taxon>
        <taxon>Waddliaceae</taxon>
        <taxon>Waddlia</taxon>
    </lineage>
</organism>
<dbReference type="STRING" id="716544.wcw_0161"/>
<keyword evidence="4" id="KW-1185">Reference proteome</keyword>
<feature type="transmembrane region" description="Helical" evidence="1">
    <location>
        <begin position="48"/>
        <end position="67"/>
    </location>
</feature>
<protein>
    <submittedName>
        <fullName evidence="3">Putative fatty acid desaturase, type 1</fullName>
        <ecNumber evidence="3">1.14.19.3</ecNumber>
    </submittedName>
</protein>
<dbReference type="HOGENOM" id="CLU_030320_0_0_0"/>